<dbReference type="InterPro" id="IPR045883">
    <property type="entry name" value="At4g13530-like"/>
</dbReference>
<keyword evidence="2" id="KW-1133">Transmembrane helix</keyword>
<keyword evidence="2" id="KW-0472">Membrane</keyword>
<protein>
    <recommendedName>
        <fullName evidence="3">DUF6821 domain-containing protein</fullName>
    </recommendedName>
</protein>
<evidence type="ECO:0000313" key="4">
    <source>
        <dbReference type="EMBL" id="OIW17391.1"/>
    </source>
</evidence>
<gene>
    <name evidence="4" type="ORF">TanjilG_22503</name>
</gene>
<dbReference type="KEGG" id="lang:109331214"/>
<organism evidence="4 5">
    <name type="scientific">Lupinus angustifolius</name>
    <name type="common">Narrow-leaved blue lupine</name>
    <dbReference type="NCBI Taxonomy" id="3871"/>
    <lineage>
        <taxon>Eukaryota</taxon>
        <taxon>Viridiplantae</taxon>
        <taxon>Streptophyta</taxon>
        <taxon>Embryophyta</taxon>
        <taxon>Tracheophyta</taxon>
        <taxon>Spermatophyta</taxon>
        <taxon>Magnoliopsida</taxon>
        <taxon>eudicotyledons</taxon>
        <taxon>Gunneridae</taxon>
        <taxon>Pentapetalae</taxon>
        <taxon>rosids</taxon>
        <taxon>fabids</taxon>
        <taxon>Fabales</taxon>
        <taxon>Fabaceae</taxon>
        <taxon>Papilionoideae</taxon>
        <taxon>50 kb inversion clade</taxon>
        <taxon>genistoids sensu lato</taxon>
        <taxon>core genistoids</taxon>
        <taxon>Genisteae</taxon>
        <taxon>Lupinus</taxon>
    </lineage>
</organism>
<evidence type="ECO:0000256" key="2">
    <source>
        <dbReference type="SAM" id="Phobius"/>
    </source>
</evidence>
<dbReference type="InterPro" id="IPR049224">
    <property type="entry name" value="DUF6821"/>
</dbReference>
<reference evidence="4 5" key="1">
    <citation type="journal article" date="2017" name="Plant Biotechnol. J.">
        <title>A comprehensive draft genome sequence for lupin (Lupinus angustifolius), an emerging health food: insights into plant-microbe interactions and legume evolution.</title>
        <authorList>
            <person name="Hane J.K."/>
            <person name="Ming Y."/>
            <person name="Kamphuis L.G."/>
            <person name="Nelson M.N."/>
            <person name="Garg G."/>
            <person name="Atkins C.A."/>
            <person name="Bayer P.E."/>
            <person name="Bravo A."/>
            <person name="Bringans S."/>
            <person name="Cannon S."/>
            <person name="Edwards D."/>
            <person name="Foley R."/>
            <person name="Gao L.L."/>
            <person name="Harrison M.J."/>
            <person name="Huang W."/>
            <person name="Hurgobin B."/>
            <person name="Li S."/>
            <person name="Liu C.W."/>
            <person name="McGrath A."/>
            <person name="Morahan G."/>
            <person name="Murray J."/>
            <person name="Weller J."/>
            <person name="Jian J."/>
            <person name="Singh K.B."/>
        </authorList>
    </citation>
    <scope>NUCLEOTIDE SEQUENCE [LARGE SCALE GENOMIC DNA]</scope>
    <source>
        <strain evidence="5">cv. Tanjil</strain>
        <tissue evidence="4">Whole plant</tissue>
    </source>
</reference>
<dbReference type="PANTHER" id="PTHR33646">
    <property type="entry name" value="GB|AAF00631.1"/>
    <property type="match status" value="1"/>
</dbReference>
<dbReference type="AlphaFoldDB" id="A0A4P1RSW9"/>
<dbReference type="STRING" id="3871.A0A4P1RSW9"/>
<feature type="region of interest" description="Disordered" evidence="1">
    <location>
        <begin position="35"/>
        <end position="65"/>
    </location>
</feature>
<feature type="transmembrane region" description="Helical" evidence="2">
    <location>
        <begin position="177"/>
        <end position="196"/>
    </location>
</feature>
<dbReference type="Pfam" id="PF20705">
    <property type="entry name" value="DUF6821"/>
    <property type="match status" value="1"/>
</dbReference>
<evidence type="ECO:0000259" key="3">
    <source>
        <dbReference type="Pfam" id="PF20705"/>
    </source>
</evidence>
<keyword evidence="5" id="KW-1185">Reference proteome</keyword>
<proteinExistence type="predicted"/>
<dbReference type="Proteomes" id="UP000188354">
    <property type="component" value="Chromosome LG02"/>
</dbReference>
<accession>A0A4P1RSW9</accession>
<name>A0A4P1RSW9_LUPAN</name>
<evidence type="ECO:0000313" key="5">
    <source>
        <dbReference type="Proteomes" id="UP000188354"/>
    </source>
</evidence>
<evidence type="ECO:0000256" key="1">
    <source>
        <dbReference type="SAM" id="MobiDB-lite"/>
    </source>
</evidence>
<sequence>MDHHHSEFPEWEFLNNSDVSLLNFPPQLPSPLINPNHFSLHSPNHSVPNSNSETEPSDVDRNSEDSYVSDQLFPAGEPYLMKESSSSSSSSSSLNPVNAVAVVDDITTRSTSELLLDDVTGVGGGGGGGFDSKEEVEELVERATSVEEEEKEENRRVVWWKVPFEVFKYWVVRVSPVPMWSLSMAATAAFLGLVILRRRLYKMKRKTQTLKLNVALDDKKVSQLMGRVARLNEAFSAVRHVPVVRPSVPATSVILRPVMSMR</sequence>
<feature type="domain" description="DUF6821" evidence="3">
    <location>
        <begin position="131"/>
        <end position="246"/>
    </location>
</feature>
<dbReference type="EMBL" id="CM007362">
    <property type="protein sequence ID" value="OIW17391.1"/>
    <property type="molecule type" value="Genomic_DNA"/>
</dbReference>
<dbReference type="PANTHER" id="PTHR33646:SF6">
    <property type="entry name" value="TRANSMEMBRANE PROTEIN"/>
    <property type="match status" value="1"/>
</dbReference>
<dbReference type="OrthoDB" id="1931521at2759"/>
<feature type="compositionally biased region" description="Low complexity" evidence="1">
    <location>
        <begin position="39"/>
        <end position="52"/>
    </location>
</feature>
<dbReference type="Gramene" id="OIW17391">
    <property type="protein sequence ID" value="OIW17391"/>
    <property type="gene ID" value="TanjilG_22503"/>
</dbReference>
<keyword evidence="2" id="KW-0812">Transmembrane</keyword>